<dbReference type="PANTHER" id="PTHR39474:SF1">
    <property type="entry name" value="FUNGAL SPECIFIC TRANSCRIPTION FACTOR"/>
    <property type="match status" value="1"/>
</dbReference>
<protein>
    <submittedName>
        <fullName evidence="2">Uncharacterized protein</fullName>
    </submittedName>
</protein>
<name>A0ABR4NDG8_9FUNG</name>
<dbReference type="PANTHER" id="PTHR39474">
    <property type="entry name" value="UNNAMED PRODUCT"/>
    <property type="match status" value="1"/>
</dbReference>
<sequence length="100" mass="10932">MSSGDTTAPPLGIEYRPAESSSGPGDDALQATVEQRIPLDGLGPVVVNLESLTTSNKDGTLSRISNWQEMSEIERNNIMRVLPKRNLQRLEKLRAQQGAE</sequence>
<organism evidence="2 3">
    <name type="scientific">Polyrhizophydium stewartii</name>
    <dbReference type="NCBI Taxonomy" id="2732419"/>
    <lineage>
        <taxon>Eukaryota</taxon>
        <taxon>Fungi</taxon>
        <taxon>Fungi incertae sedis</taxon>
        <taxon>Chytridiomycota</taxon>
        <taxon>Chytridiomycota incertae sedis</taxon>
        <taxon>Chytridiomycetes</taxon>
        <taxon>Rhizophydiales</taxon>
        <taxon>Rhizophydiales incertae sedis</taxon>
        <taxon>Polyrhizophydium</taxon>
    </lineage>
</organism>
<feature type="region of interest" description="Disordered" evidence="1">
    <location>
        <begin position="1"/>
        <end position="28"/>
    </location>
</feature>
<keyword evidence="3" id="KW-1185">Reference proteome</keyword>
<evidence type="ECO:0000313" key="3">
    <source>
        <dbReference type="Proteomes" id="UP001527925"/>
    </source>
</evidence>
<evidence type="ECO:0000256" key="1">
    <source>
        <dbReference type="SAM" id="MobiDB-lite"/>
    </source>
</evidence>
<dbReference type="Proteomes" id="UP001527925">
    <property type="component" value="Unassembled WGS sequence"/>
</dbReference>
<dbReference type="EMBL" id="JADGIZ020000010">
    <property type="protein sequence ID" value="KAL2917573.1"/>
    <property type="molecule type" value="Genomic_DNA"/>
</dbReference>
<proteinExistence type="predicted"/>
<evidence type="ECO:0000313" key="2">
    <source>
        <dbReference type="EMBL" id="KAL2917573.1"/>
    </source>
</evidence>
<reference evidence="2 3" key="1">
    <citation type="submission" date="2023-09" db="EMBL/GenBank/DDBJ databases">
        <title>Pangenome analysis of Batrachochytrium dendrobatidis and related Chytrids.</title>
        <authorList>
            <person name="Yacoub M.N."/>
            <person name="Stajich J.E."/>
            <person name="James T.Y."/>
        </authorList>
    </citation>
    <scope>NUCLEOTIDE SEQUENCE [LARGE SCALE GENOMIC DNA]</scope>
    <source>
        <strain evidence="2 3">JEL0888</strain>
    </source>
</reference>
<gene>
    <name evidence="2" type="ORF">HK105_202858</name>
</gene>
<comment type="caution">
    <text evidence="2">The sequence shown here is derived from an EMBL/GenBank/DDBJ whole genome shotgun (WGS) entry which is preliminary data.</text>
</comment>
<accession>A0ABR4NDG8</accession>